<dbReference type="RefSeq" id="WP_091658765.1">
    <property type="nucleotide sequence ID" value="NZ_FONT01000002.1"/>
</dbReference>
<keyword evidence="1" id="KW-0472">Membrane</keyword>
<keyword evidence="1" id="KW-0812">Transmembrane</keyword>
<sequence length="67" mass="7585">MTNRIKIIIAISVLSIVTVAFLISTQSYFNNKEIRLASDQCYEIGGLPKVERDSLTLSFSFSRQKDN</sequence>
<evidence type="ECO:0000313" key="3">
    <source>
        <dbReference type="Proteomes" id="UP000199516"/>
    </source>
</evidence>
<organism evidence="2 3">
    <name type="scientific">Alteribacillus iranensis</name>
    <dbReference type="NCBI Taxonomy" id="930128"/>
    <lineage>
        <taxon>Bacteria</taxon>
        <taxon>Bacillati</taxon>
        <taxon>Bacillota</taxon>
        <taxon>Bacilli</taxon>
        <taxon>Bacillales</taxon>
        <taxon>Bacillaceae</taxon>
        <taxon>Alteribacillus</taxon>
    </lineage>
</organism>
<dbReference type="Proteomes" id="UP000199516">
    <property type="component" value="Unassembled WGS sequence"/>
</dbReference>
<proteinExistence type="predicted"/>
<reference evidence="2 3" key="1">
    <citation type="submission" date="2016-10" db="EMBL/GenBank/DDBJ databases">
        <authorList>
            <person name="de Groot N.N."/>
        </authorList>
    </citation>
    <scope>NUCLEOTIDE SEQUENCE [LARGE SCALE GENOMIC DNA]</scope>
    <source>
        <strain evidence="2 3">DSM 23995</strain>
    </source>
</reference>
<name>A0A1I2BM69_9BACI</name>
<keyword evidence="3" id="KW-1185">Reference proteome</keyword>
<evidence type="ECO:0000313" key="2">
    <source>
        <dbReference type="EMBL" id="SFE56330.1"/>
    </source>
</evidence>
<accession>A0A1I2BM69</accession>
<dbReference type="OrthoDB" id="2939251at2"/>
<protein>
    <submittedName>
        <fullName evidence="2">Uncharacterized protein</fullName>
    </submittedName>
</protein>
<dbReference type="EMBL" id="FONT01000002">
    <property type="protein sequence ID" value="SFE56330.1"/>
    <property type="molecule type" value="Genomic_DNA"/>
</dbReference>
<keyword evidence="1" id="KW-1133">Transmembrane helix</keyword>
<gene>
    <name evidence="2" type="ORF">SAMN05192532_102343</name>
</gene>
<dbReference type="AlphaFoldDB" id="A0A1I2BM69"/>
<evidence type="ECO:0000256" key="1">
    <source>
        <dbReference type="SAM" id="Phobius"/>
    </source>
</evidence>
<feature type="transmembrane region" description="Helical" evidence="1">
    <location>
        <begin position="7"/>
        <end position="29"/>
    </location>
</feature>